<dbReference type="PANTHER" id="PTHR11761">
    <property type="entry name" value="50S/60S RIBOSOMAL PROTEIN L14/L23"/>
    <property type="match status" value="1"/>
</dbReference>
<dbReference type="InterPro" id="IPR005745">
    <property type="entry name" value="Ribosomal_uL14_bac-type"/>
</dbReference>
<accession>A0A2H0TDY0</accession>
<reference evidence="7" key="1">
    <citation type="submission" date="2017-09" db="EMBL/GenBank/DDBJ databases">
        <title>Depth-based differentiation of microbial function through sediment-hosted aquifers and enrichment of novel symbionts in the deep terrestrial subsurface.</title>
        <authorList>
            <person name="Probst A.J."/>
            <person name="Ladd B."/>
            <person name="Jarett J.K."/>
            <person name="Geller-Mcgrath D.E."/>
            <person name="Sieber C.M.K."/>
            <person name="Emerson J.B."/>
            <person name="Anantharaman K."/>
            <person name="Thomas B.C."/>
            <person name="Malmstrom R."/>
            <person name="Stieglmeier M."/>
            <person name="Klingl A."/>
            <person name="Woyke T."/>
            <person name="Ryan C.M."/>
            <person name="Banfield J.F."/>
        </authorList>
    </citation>
    <scope>NUCLEOTIDE SEQUENCE [LARGE SCALE GENOMIC DNA]</scope>
</reference>
<comment type="caution">
    <text evidence="6">The sequence shown here is derived from an EMBL/GenBank/DDBJ whole genome shotgun (WGS) entry which is preliminary data.</text>
</comment>
<evidence type="ECO:0000256" key="1">
    <source>
        <dbReference type="ARBA" id="ARBA00022980"/>
    </source>
</evidence>
<dbReference type="InterPro" id="IPR036853">
    <property type="entry name" value="Ribosomal_uL14_sf"/>
</dbReference>
<dbReference type="HAMAP" id="MF_01367">
    <property type="entry name" value="Ribosomal_uL14"/>
    <property type="match status" value="1"/>
</dbReference>
<dbReference type="PROSITE" id="PS00049">
    <property type="entry name" value="RIBOSOMAL_L14"/>
    <property type="match status" value="1"/>
</dbReference>
<keyword evidence="3 5" id="KW-0694">RNA-binding</keyword>
<proteinExistence type="inferred from homology"/>
<evidence type="ECO:0000256" key="4">
    <source>
        <dbReference type="RuleBase" id="RU003949"/>
    </source>
</evidence>
<dbReference type="Proteomes" id="UP000231503">
    <property type="component" value="Unassembled WGS sequence"/>
</dbReference>
<dbReference type="PANTHER" id="PTHR11761:SF3">
    <property type="entry name" value="LARGE RIBOSOMAL SUBUNIT PROTEIN UL14M"/>
    <property type="match status" value="1"/>
</dbReference>
<dbReference type="GO" id="GO:0070180">
    <property type="term" value="F:large ribosomal subunit rRNA binding"/>
    <property type="evidence" value="ECO:0007669"/>
    <property type="project" value="TreeGrafter"/>
</dbReference>
<dbReference type="InterPro" id="IPR019972">
    <property type="entry name" value="Ribosomal_uL14_CS"/>
</dbReference>
<dbReference type="GO" id="GO:0003735">
    <property type="term" value="F:structural constituent of ribosome"/>
    <property type="evidence" value="ECO:0007669"/>
    <property type="project" value="InterPro"/>
</dbReference>
<dbReference type="NCBIfam" id="TIGR01067">
    <property type="entry name" value="rplN_bact"/>
    <property type="match status" value="1"/>
</dbReference>
<evidence type="ECO:0000313" key="6">
    <source>
        <dbReference type="EMBL" id="PIR69758.1"/>
    </source>
</evidence>
<dbReference type="CDD" id="cd00337">
    <property type="entry name" value="Ribosomal_uL14"/>
    <property type="match status" value="1"/>
</dbReference>
<dbReference type="SUPFAM" id="SSF50193">
    <property type="entry name" value="Ribosomal protein L14"/>
    <property type="match status" value="1"/>
</dbReference>
<sequence length="121" mass="13725">MIQPRTMLQVADNTGAKLIQCFKVLGGTRKRYARIGDVIVGSVKLAEPRKMLKKKEIVRAVVVRQREAFRRKDGSYIRFDDNAVVVIDAKGEPRGGRIFGPIPRELREKYTKIIGLAQEVM</sequence>
<organism evidence="6 7">
    <name type="scientific">Candidatus Niyogibacteria bacterium CG10_big_fil_rev_8_21_14_0_10_46_36</name>
    <dbReference type="NCBI Taxonomy" id="1974726"/>
    <lineage>
        <taxon>Bacteria</taxon>
        <taxon>Candidatus Niyogiibacteriota</taxon>
    </lineage>
</organism>
<keyword evidence="1 3" id="KW-0689">Ribosomal protein</keyword>
<evidence type="ECO:0000256" key="5">
    <source>
        <dbReference type="RuleBase" id="RU003950"/>
    </source>
</evidence>
<comment type="similarity">
    <text evidence="3 4">Belongs to the universal ribosomal protein uL14 family.</text>
</comment>
<evidence type="ECO:0000256" key="2">
    <source>
        <dbReference type="ARBA" id="ARBA00023274"/>
    </source>
</evidence>
<evidence type="ECO:0000313" key="7">
    <source>
        <dbReference type="Proteomes" id="UP000231503"/>
    </source>
</evidence>
<gene>
    <name evidence="3" type="primary">rplN</name>
    <name evidence="6" type="ORF">COU47_01605</name>
</gene>
<evidence type="ECO:0000256" key="3">
    <source>
        <dbReference type="HAMAP-Rule" id="MF_01367"/>
    </source>
</evidence>
<dbReference type="Gene3D" id="2.40.150.20">
    <property type="entry name" value="Ribosomal protein L14"/>
    <property type="match status" value="1"/>
</dbReference>
<dbReference type="SMART" id="SM01374">
    <property type="entry name" value="Ribosomal_L14"/>
    <property type="match status" value="1"/>
</dbReference>
<keyword evidence="3 5" id="KW-0699">rRNA-binding</keyword>
<comment type="subunit">
    <text evidence="3">Part of the 50S ribosomal subunit. Forms a cluster with proteins L3 and L19. In the 70S ribosome, L14 and L19 interact and together make contacts with the 16S rRNA in bridges B5 and B8.</text>
</comment>
<dbReference type="EMBL" id="PFCO01000003">
    <property type="protein sequence ID" value="PIR69758.1"/>
    <property type="molecule type" value="Genomic_DNA"/>
</dbReference>
<dbReference type="GO" id="GO:0006412">
    <property type="term" value="P:translation"/>
    <property type="evidence" value="ECO:0007669"/>
    <property type="project" value="UniProtKB-UniRule"/>
</dbReference>
<comment type="function">
    <text evidence="3 5">Binds to 23S rRNA. Forms part of two intersubunit bridges in the 70S ribosome.</text>
</comment>
<dbReference type="InterPro" id="IPR000218">
    <property type="entry name" value="Ribosomal_uL14"/>
</dbReference>
<dbReference type="AlphaFoldDB" id="A0A2H0TDY0"/>
<keyword evidence="2 3" id="KW-0687">Ribonucleoprotein</keyword>
<dbReference type="GO" id="GO:0022625">
    <property type="term" value="C:cytosolic large ribosomal subunit"/>
    <property type="evidence" value="ECO:0007669"/>
    <property type="project" value="TreeGrafter"/>
</dbReference>
<name>A0A2H0TDY0_9BACT</name>
<protein>
    <recommendedName>
        <fullName evidence="3">Large ribosomal subunit protein uL14</fullName>
    </recommendedName>
</protein>
<dbReference type="Pfam" id="PF00238">
    <property type="entry name" value="Ribosomal_L14"/>
    <property type="match status" value="1"/>
</dbReference>